<feature type="region of interest" description="Disordered" evidence="4">
    <location>
        <begin position="461"/>
        <end position="480"/>
    </location>
</feature>
<evidence type="ECO:0000256" key="4">
    <source>
        <dbReference type="SAM" id="MobiDB-lite"/>
    </source>
</evidence>
<gene>
    <name evidence="6" type="ORF">PHISCL_05298</name>
</gene>
<dbReference type="SUPFAM" id="SSF51126">
    <property type="entry name" value="Pectin lyase-like"/>
    <property type="match status" value="1"/>
</dbReference>
<dbReference type="InterPro" id="IPR012334">
    <property type="entry name" value="Pectin_lyas_fold"/>
</dbReference>
<dbReference type="GO" id="GO:0005576">
    <property type="term" value="C:extracellular region"/>
    <property type="evidence" value="ECO:0007669"/>
    <property type="project" value="UniProtKB-SubCell"/>
</dbReference>
<dbReference type="OrthoDB" id="3432466at2759"/>
<accession>A0A3A2ZH70</accession>
<evidence type="ECO:0000256" key="2">
    <source>
        <dbReference type="ARBA" id="ARBA00022525"/>
    </source>
</evidence>
<dbReference type="InterPro" id="IPR011050">
    <property type="entry name" value="Pectin_lyase_fold/virulence"/>
</dbReference>
<sequence>MINHFRLFAVLAALPIVSGADIHVDCNSVDKGDGSSSSPYNSLSSVNSKDIGPGDKILFKSGTVCSGVLSPRGGGSSANPAHIASFGDGDLPIVNGQGADAAIILYNQDHWTISNIAVTNPADAIAARQGISITADDGKAHSGITIFNVTVYDVAGQTNKETRATDFGKSAGILIDSSSDNGGRLDDVAVHNTNVHDCGGGGIKLRLGQLDNQGERSRVWENTVESCGGDGVIVEYAKSPLIDHNQCNDLGGGKYPWTGGNFAGIWVLGCHNAVMQYNVVHDTHMSQFDSQAFDCDWGNTGNCTVEYNYGHDNAGGMFLNCDNCGTSGGATQIVRYNVFQNDCRIYSNGDKSALWFYNNVVYCPEQNLDLTFPKETYMWNNIIVGNGNSSLPTSGVDWKWNVFQNIEKPTNNGISGDPGFVAPGTGGDTRDSAKGYRLKDSSPALKNGAIISGNGGLDFWSNPVSDSSKPNRGAYNGPGL</sequence>
<keyword evidence="3 5" id="KW-0732">Signal</keyword>
<evidence type="ECO:0000256" key="5">
    <source>
        <dbReference type="SAM" id="SignalP"/>
    </source>
</evidence>
<dbReference type="Gene3D" id="2.160.20.10">
    <property type="entry name" value="Single-stranded right-handed beta-helix, Pectin lyase-like"/>
    <property type="match status" value="1"/>
</dbReference>
<comment type="subcellular location">
    <subcellularLocation>
        <location evidence="1">Secreted</location>
    </subcellularLocation>
</comment>
<reference evidence="7" key="1">
    <citation type="submission" date="2017-02" db="EMBL/GenBank/DDBJ databases">
        <authorList>
            <person name="Tafer H."/>
            <person name="Lopandic K."/>
        </authorList>
    </citation>
    <scope>NUCLEOTIDE SEQUENCE [LARGE SCALE GENOMIC DNA]</scope>
    <source>
        <strain evidence="7">CBS 366.77</strain>
    </source>
</reference>
<dbReference type="Proteomes" id="UP000266188">
    <property type="component" value="Unassembled WGS sequence"/>
</dbReference>
<name>A0A3A2ZH70_9EURO</name>
<protein>
    <submittedName>
        <fullName evidence="6">Uncharacterized protein</fullName>
    </submittedName>
</protein>
<feature type="chain" id="PRO_5017485623" evidence="5">
    <location>
        <begin position="20"/>
        <end position="480"/>
    </location>
</feature>
<keyword evidence="2" id="KW-0964">Secreted</keyword>
<dbReference type="SMART" id="SM00710">
    <property type="entry name" value="PbH1"/>
    <property type="match status" value="6"/>
</dbReference>
<dbReference type="EMBL" id="MVGC01000172">
    <property type="protein sequence ID" value="RJE22356.1"/>
    <property type="molecule type" value="Genomic_DNA"/>
</dbReference>
<organism evidence="6 7">
    <name type="scientific">Aspergillus sclerotialis</name>
    <dbReference type="NCBI Taxonomy" id="2070753"/>
    <lineage>
        <taxon>Eukaryota</taxon>
        <taxon>Fungi</taxon>
        <taxon>Dikarya</taxon>
        <taxon>Ascomycota</taxon>
        <taxon>Pezizomycotina</taxon>
        <taxon>Eurotiomycetes</taxon>
        <taxon>Eurotiomycetidae</taxon>
        <taxon>Eurotiales</taxon>
        <taxon>Aspergillaceae</taxon>
        <taxon>Aspergillus</taxon>
        <taxon>Aspergillus subgen. Polypaecilum</taxon>
    </lineage>
</organism>
<dbReference type="InterPro" id="IPR006626">
    <property type="entry name" value="PbH1"/>
</dbReference>
<dbReference type="AlphaFoldDB" id="A0A3A2ZH70"/>
<keyword evidence="7" id="KW-1185">Reference proteome</keyword>
<evidence type="ECO:0000313" key="6">
    <source>
        <dbReference type="EMBL" id="RJE22356.1"/>
    </source>
</evidence>
<proteinExistence type="predicted"/>
<evidence type="ECO:0000313" key="7">
    <source>
        <dbReference type="Proteomes" id="UP000266188"/>
    </source>
</evidence>
<feature type="signal peptide" evidence="5">
    <location>
        <begin position="1"/>
        <end position="19"/>
    </location>
</feature>
<comment type="caution">
    <text evidence="6">The sequence shown here is derived from an EMBL/GenBank/DDBJ whole genome shotgun (WGS) entry which is preliminary data.</text>
</comment>
<evidence type="ECO:0000256" key="3">
    <source>
        <dbReference type="ARBA" id="ARBA00022729"/>
    </source>
</evidence>
<evidence type="ECO:0000256" key="1">
    <source>
        <dbReference type="ARBA" id="ARBA00004613"/>
    </source>
</evidence>